<dbReference type="InterPro" id="IPR017281">
    <property type="entry name" value="Myelin_different_resp_MyD88"/>
</dbReference>
<reference evidence="2" key="2">
    <citation type="submission" date="2020-01" db="EMBL/GenBank/DDBJ databases">
        <authorList>
            <person name="Korhonen P.K.K."/>
            <person name="Guangxu M.G."/>
            <person name="Wang T.W."/>
            <person name="Stroehlein A.J.S."/>
            <person name="Young N.D."/>
            <person name="Ang C.-S.A."/>
            <person name="Fernando D.W.F."/>
            <person name="Lu H.L."/>
            <person name="Taylor S.T."/>
            <person name="Ehtesham M.E.M."/>
            <person name="Najaraj S.H.N."/>
            <person name="Harsha G.H.G."/>
            <person name="Madugundu A.M."/>
            <person name="Renuse S.R."/>
            <person name="Holt D.H."/>
            <person name="Pandey A.P."/>
            <person name="Papenfuss A.P."/>
            <person name="Gasser R.B.G."/>
            <person name="Fischer K.F."/>
        </authorList>
    </citation>
    <scope>NUCLEOTIDE SEQUENCE</scope>
    <source>
        <strain evidence="2">SSS_KF_BRIS2020</strain>
    </source>
</reference>
<evidence type="ECO:0000259" key="1">
    <source>
        <dbReference type="PROSITE" id="PS50104"/>
    </source>
</evidence>
<evidence type="ECO:0000313" key="3">
    <source>
        <dbReference type="EnsemblMetazoa" id="KAF7491649.1"/>
    </source>
</evidence>
<dbReference type="GO" id="GO:0050830">
    <property type="term" value="P:defense response to Gram-positive bacterium"/>
    <property type="evidence" value="ECO:0007669"/>
    <property type="project" value="TreeGrafter"/>
</dbReference>
<dbReference type="SUPFAM" id="SSF52200">
    <property type="entry name" value="Toll/Interleukin receptor TIR domain"/>
    <property type="match status" value="1"/>
</dbReference>
<dbReference type="SUPFAM" id="SSF47986">
    <property type="entry name" value="DEATH domain"/>
    <property type="match status" value="1"/>
</dbReference>
<dbReference type="InterPro" id="IPR035897">
    <property type="entry name" value="Toll_tir_struct_dom_sf"/>
</dbReference>
<dbReference type="Gene3D" id="3.40.50.10140">
    <property type="entry name" value="Toll/interleukin-1 receptor homology (TIR) domain"/>
    <property type="match status" value="1"/>
</dbReference>
<dbReference type="PANTHER" id="PTHR15079">
    <property type="entry name" value="MYD88"/>
    <property type="match status" value="1"/>
</dbReference>
<dbReference type="GO" id="GO:0070976">
    <property type="term" value="F:TIR domain binding"/>
    <property type="evidence" value="ECO:0007669"/>
    <property type="project" value="InterPro"/>
</dbReference>
<proteinExistence type="predicted"/>
<dbReference type="GO" id="GO:0035325">
    <property type="term" value="F:Toll-like receptor binding"/>
    <property type="evidence" value="ECO:0007669"/>
    <property type="project" value="TreeGrafter"/>
</dbReference>
<keyword evidence="4" id="KW-1185">Reference proteome</keyword>
<dbReference type="InterPro" id="IPR011029">
    <property type="entry name" value="DEATH-like_dom_sf"/>
</dbReference>
<evidence type="ECO:0000313" key="2">
    <source>
        <dbReference type="EMBL" id="KAF7491649.1"/>
    </source>
</evidence>
<accession>A0A834R684</accession>
<feature type="domain" description="TIR" evidence="1">
    <location>
        <begin position="134"/>
        <end position="268"/>
    </location>
</feature>
<reference evidence="4" key="1">
    <citation type="journal article" date="2020" name="PLoS Negl. Trop. Dis.">
        <title>High-quality nuclear genome for Sarcoptes scabiei-A critical resource for a neglected parasite.</title>
        <authorList>
            <person name="Korhonen P.K."/>
            <person name="Gasser R.B."/>
            <person name="Ma G."/>
            <person name="Wang T."/>
            <person name="Stroehlein A.J."/>
            <person name="Young N.D."/>
            <person name="Ang C.S."/>
            <person name="Fernando D.D."/>
            <person name="Lu H.C."/>
            <person name="Taylor S."/>
            <person name="Reynolds S.L."/>
            <person name="Mofiz E."/>
            <person name="Najaraj S.H."/>
            <person name="Gowda H."/>
            <person name="Madugundu A."/>
            <person name="Renuse S."/>
            <person name="Holt D."/>
            <person name="Pandey A."/>
            <person name="Papenfuss A.T."/>
            <person name="Fischer K."/>
        </authorList>
    </citation>
    <scope>NUCLEOTIDE SEQUENCE [LARGE SCALE GENOMIC DNA]</scope>
</reference>
<dbReference type="GO" id="GO:0045087">
    <property type="term" value="P:innate immune response"/>
    <property type="evidence" value="ECO:0007669"/>
    <property type="project" value="TreeGrafter"/>
</dbReference>
<dbReference type="SMART" id="SM00255">
    <property type="entry name" value="TIR"/>
    <property type="match status" value="1"/>
</dbReference>
<dbReference type="Gene3D" id="1.10.533.10">
    <property type="entry name" value="Death Domain, Fas"/>
    <property type="match status" value="1"/>
</dbReference>
<dbReference type="PROSITE" id="PS50104">
    <property type="entry name" value="TIR"/>
    <property type="match status" value="1"/>
</dbReference>
<dbReference type="GO" id="GO:0034142">
    <property type="term" value="P:toll-like receptor 4 signaling pathway"/>
    <property type="evidence" value="ECO:0007669"/>
    <property type="project" value="TreeGrafter"/>
</dbReference>
<organism evidence="2">
    <name type="scientific">Sarcoptes scabiei</name>
    <name type="common">Itch mite</name>
    <name type="synonym">Acarus scabiei</name>
    <dbReference type="NCBI Taxonomy" id="52283"/>
    <lineage>
        <taxon>Eukaryota</taxon>
        <taxon>Metazoa</taxon>
        <taxon>Ecdysozoa</taxon>
        <taxon>Arthropoda</taxon>
        <taxon>Chelicerata</taxon>
        <taxon>Arachnida</taxon>
        <taxon>Acari</taxon>
        <taxon>Acariformes</taxon>
        <taxon>Sarcoptiformes</taxon>
        <taxon>Astigmata</taxon>
        <taxon>Psoroptidia</taxon>
        <taxon>Sarcoptoidea</taxon>
        <taxon>Sarcoptidae</taxon>
        <taxon>Sarcoptinae</taxon>
        <taxon>Sarcoptes</taxon>
    </lineage>
</organism>
<reference evidence="3" key="3">
    <citation type="submission" date="2022-06" db="UniProtKB">
        <authorList>
            <consortium name="EnsemblMetazoa"/>
        </authorList>
    </citation>
    <scope>IDENTIFICATION</scope>
</reference>
<dbReference type="EMBL" id="WVUK01000058">
    <property type="protein sequence ID" value="KAF7491649.1"/>
    <property type="molecule type" value="Genomic_DNA"/>
</dbReference>
<dbReference type="PANTHER" id="PTHR15079:SF3">
    <property type="entry name" value="MYELOID DIFFERENTIATION PRIMARY RESPONSE PROTEIN MYD88"/>
    <property type="match status" value="1"/>
</dbReference>
<dbReference type="Proteomes" id="UP000070412">
    <property type="component" value="Unassembled WGS sequence"/>
</dbReference>
<dbReference type="GO" id="GO:0002755">
    <property type="term" value="P:MyD88-dependent toll-like receptor signaling pathway"/>
    <property type="evidence" value="ECO:0007669"/>
    <property type="project" value="InterPro"/>
</dbReference>
<dbReference type="GO" id="GO:0043123">
    <property type="term" value="P:positive regulation of canonical NF-kappaB signal transduction"/>
    <property type="evidence" value="ECO:0007669"/>
    <property type="project" value="InterPro"/>
</dbReference>
<name>A0A834R684_SARSC</name>
<evidence type="ECO:0000313" key="4">
    <source>
        <dbReference type="Proteomes" id="UP000070412"/>
    </source>
</evidence>
<dbReference type="OrthoDB" id="10037120at2759"/>
<dbReference type="EnsemblMetazoa" id="SSS_5218s_mrna">
    <property type="protein sequence ID" value="KAF7491649.1"/>
    <property type="gene ID" value="SSS_5218"/>
</dbReference>
<dbReference type="Pfam" id="PF13676">
    <property type="entry name" value="TIR_2"/>
    <property type="match status" value="1"/>
</dbReference>
<dbReference type="GO" id="GO:0005886">
    <property type="term" value="C:plasma membrane"/>
    <property type="evidence" value="ECO:0007669"/>
    <property type="project" value="TreeGrafter"/>
</dbReference>
<dbReference type="AlphaFoldDB" id="A0A834R684"/>
<protein>
    <submittedName>
        <fullName evidence="2">Myeloid differentiation primary response protein MyD88</fullName>
    </submittedName>
</protein>
<gene>
    <name evidence="2" type="ORF">SSS_5218</name>
</gene>
<dbReference type="GO" id="GO:0008063">
    <property type="term" value="P:Toll signaling pathway"/>
    <property type="evidence" value="ECO:0007669"/>
    <property type="project" value="TreeGrafter"/>
</dbReference>
<sequence>MSYEIDRNLMRLNVSNLQSNRRQQLSTYLNVEQILMSDCGFARDYRGLAQQLDLSYAEIAWLEKQIDPFGSLLGLEKTCKLSVYNLFEFLVTIGRFDVLDDMIPLILEDLNTLEIRDKQNFSLRSAPIENETTIWYDAYVCYADQDLDFVQQLVNYLESPTIGFRLFIRDRDLLVGNWIYETFARLIEKQCRRMIIILSPDFLQSPECKFQSMFAAGLAIEKCSRILVPIIYKPCTQLPSMLRLMSKIDMSGPKSLPEWSLKRLIMSLQDQSESNYSTNIRYNNDTNSIDCDKLTSPFIPKLTLQEIVCVDQCEKQSKFETNQTEFSSNRSQSSTIINLEDSIDSRRLLDHQNSIISNDSTDTTTSVNDQTRLMENTKISKQSWIKNLKKKIKAL</sequence>
<dbReference type="InterPro" id="IPR000157">
    <property type="entry name" value="TIR_dom"/>
</dbReference>